<dbReference type="CDD" id="cd14526">
    <property type="entry name" value="DSP_laforin-like"/>
    <property type="match status" value="1"/>
</dbReference>
<protein>
    <recommendedName>
        <fullName evidence="5">Tyrosine specific protein phosphatases domain-containing protein</fullName>
    </recommendedName>
</protein>
<dbReference type="InterPro" id="IPR045204">
    <property type="entry name" value="DSP_laforin-like"/>
</dbReference>
<dbReference type="CDD" id="cd02859">
    <property type="entry name" value="E_set_AMPKbeta_like_N"/>
    <property type="match status" value="1"/>
</dbReference>
<dbReference type="EnsemblPlants" id="AUR62030165-RA">
    <property type="protein sequence ID" value="AUR62030165-RA:cds"/>
    <property type="gene ID" value="AUR62030165"/>
</dbReference>
<dbReference type="PANTHER" id="PTHR46642:SF3">
    <property type="entry name" value="PHOSPHOGLUCAN PHOSPHATASE DSP4, CHLOROPLASTIC"/>
    <property type="match status" value="1"/>
</dbReference>
<dbReference type="GO" id="GO:0019203">
    <property type="term" value="F:carbohydrate phosphatase activity"/>
    <property type="evidence" value="ECO:0007669"/>
    <property type="project" value="InterPro"/>
</dbReference>
<reference evidence="6" key="1">
    <citation type="journal article" date="2017" name="Nature">
        <title>The genome of Chenopodium quinoa.</title>
        <authorList>
            <person name="Jarvis D.E."/>
            <person name="Ho Y.S."/>
            <person name="Lightfoot D.J."/>
            <person name="Schmoeckel S.M."/>
            <person name="Li B."/>
            <person name="Borm T.J.A."/>
            <person name="Ohyanagi H."/>
            <person name="Mineta K."/>
            <person name="Michell C.T."/>
            <person name="Saber N."/>
            <person name="Kharbatia N.M."/>
            <person name="Rupper R.R."/>
            <person name="Sharp A.R."/>
            <person name="Dally N."/>
            <person name="Boughton B.A."/>
            <person name="Woo Y.H."/>
            <person name="Gao G."/>
            <person name="Schijlen E.G.W.M."/>
            <person name="Guo X."/>
            <person name="Momin A.A."/>
            <person name="Negrao S."/>
            <person name="Al-Babili S."/>
            <person name="Gehring C."/>
            <person name="Roessner U."/>
            <person name="Jung C."/>
            <person name="Murphy K."/>
            <person name="Arold S.T."/>
            <person name="Gojobori T."/>
            <person name="van der Linden C.G."/>
            <person name="van Loo E.N."/>
            <person name="Jellen E.N."/>
            <person name="Maughan P.J."/>
            <person name="Tester M."/>
        </authorList>
    </citation>
    <scope>NUCLEOTIDE SEQUENCE [LARGE SCALE GENOMIC DNA]</scope>
    <source>
        <strain evidence="6">cv. PI 614886</strain>
    </source>
</reference>
<dbReference type="PANTHER" id="PTHR46642">
    <property type="entry name" value="DUAL SPECIFICITY PHOSPHATASE, SUBGROUP, CATALYTIC DOMAIN"/>
    <property type="match status" value="1"/>
</dbReference>
<evidence type="ECO:0000256" key="1">
    <source>
        <dbReference type="ARBA" id="ARBA00022801"/>
    </source>
</evidence>
<dbReference type="GO" id="GO:0004721">
    <property type="term" value="F:phosphoprotein phosphatase activity"/>
    <property type="evidence" value="ECO:0007669"/>
    <property type="project" value="UniProtKB-KW"/>
</dbReference>
<dbReference type="OMA" id="LICHICY"/>
<dbReference type="GO" id="GO:0005983">
    <property type="term" value="P:starch catabolic process"/>
    <property type="evidence" value="ECO:0007669"/>
    <property type="project" value="TreeGrafter"/>
</dbReference>
<sequence length="296" mass="33417">MNCLQNFPRLYALPSEFFKPHEIKSSSFVHMLPVMNANDLDIRQSLAVKAVSGSKSSSEMSEVAEEKKSDVYSDTMTEAMGASLTYRHELGINYNFIRPDLIVGSCLQSPADVDKLRNIGVKTIFCLQQDPDLEDFDGFDLRMRLPAVVSKLYKAMNRNGGIAYIHCTAGMGRAPAVALAYMYWVQGYRLNEAHRLLLSKRSCCPKLDAIKSATADIEGHYEYKYIVDGEWTCNRNELVTPTNKDGHTNNYVVVSADDPDSDRAQVRKRLTGEDPDLTTNERIKIRQFLEEVSDHE</sequence>
<proteinExistence type="predicted"/>
<dbReference type="InterPro" id="IPR000387">
    <property type="entry name" value="Tyr_Pase_dom"/>
</dbReference>
<feature type="region of interest" description="Disordered" evidence="4">
    <location>
        <begin position="244"/>
        <end position="263"/>
    </location>
</feature>
<dbReference type="PROSITE" id="PS50056">
    <property type="entry name" value="TYR_PHOSPHATASE_2"/>
    <property type="match status" value="1"/>
</dbReference>
<keyword evidence="3" id="KW-0119">Carbohydrate metabolism</keyword>
<dbReference type="GO" id="GO:0009507">
    <property type="term" value="C:chloroplast"/>
    <property type="evidence" value="ECO:0007669"/>
    <property type="project" value="TreeGrafter"/>
</dbReference>
<keyword evidence="2" id="KW-0904">Protein phosphatase</keyword>
<dbReference type="InterPro" id="IPR029021">
    <property type="entry name" value="Prot-tyrosine_phosphatase-like"/>
</dbReference>
<feature type="domain" description="Tyrosine specific protein phosphatases" evidence="5">
    <location>
        <begin position="143"/>
        <end position="201"/>
    </location>
</feature>
<dbReference type="InterPro" id="IPR000340">
    <property type="entry name" value="Dual-sp_phosphatase_cat-dom"/>
</dbReference>
<dbReference type="Gramene" id="AUR62030165-RA">
    <property type="protein sequence ID" value="AUR62030165-RA:cds"/>
    <property type="gene ID" value="AUR62030165"/>
</dbReference>
<dbReference type="Pfam" id="PF00782">
    <property type="entry name" value="DSPc"/>
    <property type="match status" value="1"/>
</dbReference>
<reference evidence="6" key="2">
    <citation type="submission" date="2021-03" db="UniProtKB">
        <authorList>
            <consortium name="EnsemblPlants"/>
        </authorList>
    </citation>
    <scope>IDENTIFICATION</scope>
</reference>
<evidence type="ECO:0000256" key="3">
    <source>
        <dbReference type="ARBA" id="ARBA00023277"/>
    </source>
</evidence>
<dbReference type="InterPro" id="IPR032640">
    <property type="entry name" value="AMPK1_CBM"/>
</dbReference>
<keyword evidence="7" id="KW-1185">Reference proteome</keyword>
<dbReference type="InterPro" id="IPR020422">
    <property type="entry name" value="TYR_PHOSPHATASE_DUAL_dom"/>
</dbReference>
<keyword evidence="1" id="KW-0378">Hydrolase</keyword>
<dbReference type="Pfam" id="PF16561">
    <property type="entry name" value="AMPK1_CBM"/>
    <property type="match status" value="1"/>
</dbReference>
<dbReference type="SUPFAM" id="SSF81296">
    <property type="entry name" value="E set domains"/>
    <property type="match status" value="1"/>
</dbReference>
<dbReference type="AlphaFoldDB" id="A0A803MIR9"/>
<evidence type="ECO:0000259" key="5">
    <source>
        <dbReference type="PROSITE" id="PS50056"/>
    </source>
</evidence>
<evidence type="ECO:0000256" key="4">
    <source>
        <dbReference type="SAM" id="MobiDB-lite"/>
    </source>
</evidence>
<accession>A0A803MIR9</accession>
<dbReference type="SUPFAM" id="SSF52799">
    <property type="entry name" value="(Phosphotyrosine protein) phosphatases II"/>
    <property type="match status" value="1"/>
</dbReference>
<evidence type="ECO:0000256" key="2">
    <source>
        <dbReference type="ARBA" id="ARBA00022912"/>
    </source>
</evidence>
<evidence type="ECO:0000313" key="6">
    <source>
        <dbReference type="EnsemblPlants" id="AUR62030165-RA:cds"/>
    </source>
</evidence>
<organism evidence="6 7">
    <name type="scientific">Chenopodium quinoa</name>
    <name type="common">Quinoa</name>
    <dbReference type="NCBI Taxonomy" id="63459"/>
    <lineage>
        <taxon>Eukaryota</taxon>
        <taxon>Viridiplantae</taxon>
        <taxon>Streptophyta</taxon>
        <taxon>Embryophyta</taxon>
        <taxon>Tracheophyta</taxon>
        <taxon>Spermatophyta</taxon>
        <taxon>Magnoliopsida</taxon>
        <taxon>eudicotyledons</taxon>
        <taxon>Gunneridae</taxon>
        <taxon>Pentapetalae</taxon>
        <taxon>Caryophyllales</taxon>
        <taxon>Chenopodiaceae</taxon>
        <taxon>Chenopodioideae</taxon>
        <taxon>Atripliceae</taxon>
        <taxon>Chenopodium</taxon>
    </lineage>
</organism>
<name>A0A803MIR9_CHEQI</name>
<dbReference type="GO" id="GO:2001070">
    <property type="term" value="F:starch binding"/>
    <property type="evidence" value="ECO:0007669"/>
    <property type="project" value="TreeGrafter"/>
</dbReference>
<evidence type="ECO:0000313" key="7">
    <source>
        <dbReference type="Proteomes" id="UP000596660"/>
    </source>
</evidence>
<dbReference type="Gene3D" id="3.90.190.10">
    <property type="entry name" value="Protein tyrosine phosphatase superfamily"/>
    <property type="match status" value="1"/>
</dbReference>
<dbReference type="InterPro" id="IPR014756">
    <property type="entry name" value="Ig_E-set"/>
</dbReference>
<dbReference type="Proteomes" id="UP000596660">
    <property type="component" value="Unplaced"/>
</dbReference>
<dbReference type="SMART" id="SM00195">
    <property type="entry name" value="DSPc"/>
    <property type="match status" value="1"/>
</dbReference>
<dbReference type="InterPro" id="IPR052832">
    <property type="entry name" value="Starch-Glucan_Phosphatase"/>
</dbReference>